<keyword evidence="2" id="KW-0808">Transferase</keyword>
<dbReference type="PANTHER" id="PTHR42858">
    <property type="entry name" value="AMINOTRANSFERASE"/>
    <property type="match status" value="1"/>
</dbReference>
<dbReference type="InterPro" id="IPR004839">
    <property type="entry name" value="Aminotransferase_I/II_large"/>
</dbReference>
<reference evidence="2" key="1">
    <citation type="journal article" date="2021" name="Nat. Commun.">
        <title>Genetic determinants of endophytism in the Arabidopsis root mycobiome.</title>
        <authorList>
            <person name="Mesny F."/>
            <person name="Miyauchi S."/>
            <person name="Thiergart T."/>
            <person name="Pickel B."/>
            <person name="Atanasova L."/>
            <person name="Karlsson M."/>
            <person name="Huettel B."/>
            <person name="Barry K.W."/>
            <person name="Haridas S."/>
            <person name="Chen C."/>
            <person name="Bauer D."/>
            <person name="Andreopoulos W."/>
            <person name="Pangilinan J."/>
            <person name="LaButti K."/>
            <person name="Riley R."/>
            <person name="Lipzen A."/>
            <person name="Clum A."/>
            <person name="Drula E."/>
            <person name="Henrissat B."/>
            <person name="Kohler A."/>
            <person name="Grigoriev I.V."/>
            <person name="Martin F.M."/>
            <person name="Hacquard S."/>
        </authorList>
    </citation>
    <scope>NUCLEOTIDE SEQUENCE</scope>
    <source>
        <strain evidence="2">MPI-SDFR-AT-0117</strain>
    </source>
</reference>
<dbReference type="Pfam" id="PF00155">
    <property type="entry name" value="Aminotran_1_2"/>
    <property type="match status" value="1"/>
</dbReference>
<accession>A0A9P8V2L7</accession>
<dbReference type="PANTHER" id="PTHR42858:SF1">
    <property type="entry name" value="LD15494P"/>
    <property type="match status" value="1"/>
</dbReference>
<feature type="domain" description="Aminotransferase class I/classII large" evidence="1">
    <location>
        <begin position="69"/>
        <end position="460"/>
    </location>
</feature>
<dbReference type="AlphaFoldDB" id="A0A9P8V2L7"/>
<dbReference type="GO" id="GO:0047536">
    <property type="term" value="F:2-aminoadipate transaminase activity"/>
    <property type="evidence" value="ECO:0007669"/>
    <property type="project" value="TreeGrafter"/>
</dbReference>
<dbReference type="InterPro" id="IPR015422">
    <property type="entry name" value="PyrdxlP-dep_Trfase_small"/>
</dbReference>
<gene>
    <name evidence="2" type="ORF">F5X68DRAFT_265399</name>
</gene>
<dbReference type="InterPro" id="IPR015421">
    <property type="entry name" value="PyrdxlP-dep_Trfase_major"/>
</dbReference>
<protein>
    <submittedName>
        <fullName evidence="2">Pyridoxal phosphate-dependent transferase</fullName>
    </submittedName>
</protein>
<dbReference type="EMBL" id="JAGSXJ010000033">
    <property type="protein sequence ID" value="KAH6668671.1"/>
    <property type="molecule type" value="Genomic_DNA"/>
</dbReference>
<sequence length="502" mass="53678">MCLRPTPSILHKTTTSLLPTARTMSFASQPFVPSHPSGKTINLLRGWPAPSLLPPSALAAAMARALANPEISVPALQYGPDAGFEPLRETLASWTSRFFGVLPANASRICVTGGASQSIANILSSYTDPLVTRSVWMVAPCYFLACPIFEDAGFGGRLRAVREDEEGIDVDALEAALIRADEEWVTPPGTPKKAARRKLYRHVIYLVPTCANPSGKTMPLSRREALVRLARRHDALIIADDVYDFLQWPLGDLSSTTASSAPAAPLPFPPTDPNLRLPRLSDVDALLGPAPADIDPHGFGHAISNGSFSKIVAPGVRTGWVEATPAFIHGLSQTGATCSGGAPSHLSAVMLWELLRTGELERRLSEVVLPALRERHSRAVAAIRQYLTPLGVRARESALADGGVAGGYFIWITLPEGVSGAAVAERAREAEGLVVGAGSKFEVSGDEDAARFDDALRICFSWEDVDDIVLGIERLANAVRDVQDGKVDLTKLKGTGAVYNEK</sequence>
<comment type="caution">
    <text evidence="2">The sequence shown here is derived from an EMBL/GenBank/DDBJ whole genome shotgun (WGS) entry which is preliminary data.</text>
</comment>
<dbReference type="CDD" id="cd00609">
    <property type="entry name" value="AAT_like"/>
    <property type="match status" value="1"/>
</dbReference>
<dbReference type="OrthoDB" id="7042322at2759"/>
<proteinExistence type="predicted"/>
<dbReference type="InterPro" id="IPR015424">
    <property type="entry name" value="PyrdxlP-dep_Trfase"/>
</dbReference>
<dbReference type="Proteomes" id="UP000770015">
    <property type="component" value="Unassembled WGS sequence"/>
</dbReference>
<evidence type="ECO:0000313" key="2">
    <source>
        <dbReference type="EMBL" id="KAH6668671.1"/>
    </source>
</evidence>
<dbReference type="GO" id="GO:0030170">
    <property type="term" value="F:pyridoxal phosphate binding"/>
    <property type="evidence" value="ECO:0007669"/>
    <property type="project" value="InterPro"/>
</dbReference>
<dbReference type="SUPFAM" id="SSF53383">
    <property type="entry name" value="PLP-dependent transferases"/>
    <property type="match status" value="1"/>
</dbReference>
<evidence type="ECO:0000313" key="3">
    <source>
        <dbReference type="Proteomes" id="UP000770015"/>
    </source>
</evidence>
<evidence type="ECO:0000259" key="1">
    <source>
        <dbReference type="Pfam" id="PF00155"/>
    </source>
</evidence>
<dbReference type="Gene3D" id="3.40.640.10">
    <property type="entry name" value="Type I PLP-dependent aspartate aminotransferase-like (Major domain)"/>
    <property type="match status" value="1"/>
</dbReference>
<keyword evidence="3" id="KW-1185">Reference proteome</keyword>
<name>A0A9P8V2L7_9PEZI</name>
<organism evidence="2 3">
    <name type="scientific">Plectosphaerella plurivora</name>
    <dbReference type="NCBI Taxonomy" id="936078"/>
    <lineage>
        <taxon>Eukaryota</taxon>
        <taxon>Fungi</taxon>
        <taxon>Dikarya</taxon>
        <taxon>Ascomycota</taxon>
        <taxon>Pezizomycotina</taxon>
        <taxon>Sordariomycetes</taxon>
        <taxon>Hypocreomycetidae</taxon>
        <taxon>Glomerellales</taxon>
        <taxon>Plectosphaerellaceae</taxon>
        <taxon>Plectosphaerella</taxon>
    </lineage>
</organism>
<dbReference type="Gene3D" id="3.90.1150.10">
    <property type="entry name" value="Aspartate Aminotransferase, domain 1"/>
    <property type="match status" value="1"/>
</dbReference>